<dbReference type="InterPro" id="IPR048493">
    <property type="entry name" value="DUF1980_N"/>
</dbReference>
<feature type="transmembrane region" description="Helical" evidence="1">
    <location>
        <begin position="46"/>
        <end position="63"/>
    </location>
</feature>
<dbReference type="EMBL" id="ACVI01000064">
    <property type="protein sequence ID" value="EET86093.1"/>
    <property type="molecule type" value="Genomic_DNA"/>
</dbReference>
<dbReference type="STRING" id="536227.Ccar_12140"/>
<evidence type="ECO:0000313" key="4">
    <source>
        <dbReference type="EMBL" id="EET86093.1"/>
    </source>
</evidence>
<protein>
    <recommendedName>
        <fullName evidence="6">TIGR03943 family protein</fullName>
    </recommendedName>
</protein>
<proteinExistence type="predicted"/>
<evidence type="ECO:0000259" key="2">
    <source>
        <dbReference type="Pfam" id="PF09323"/>
    </source>
</evidence>
<dbReference type="InterPro" id="IPR052955">
    <property type="entry name" value="UPF0703_membrane_permease"/>
</dbReference>
<dbReference type="PANTHER" id="PTHR40047">
    <property type="entry name" value="UPF0703 PROTEIN YCGQ"/>
    <property type="match status" value="1"/>
</dbReference>
<gene>
    <name evidence="4" type="ORF">CcarbDRAFT_3421</name>
</gene>
<evidence type="ECO:0000256" key="1">
    <source>
        <dbReference type="SAM" id="Phobius"/>
    </source>
</evidence>
<name>C6PXA4_9CLOT</name>
<evidence type="ECO:0000313" key="5">
    <source>
        <dbReference type="Proteomes" id="UP000004198"/>
    </source>
</evidence>
<dbReference type="NCBIfam" id="TIGR03943">
    <property type="entry name" value="TIGR03943 family putative permease subunit"/>
    <property type="match status" value="1"/>
</dbReference>
<feature type="domain" description="DUF1980" evidence="3">
    <location>
        <begin position="113"/>
        <end position="250"/>
    </location>
</feature>
<reference evidence="4 5" key="1">
    <citation type="submission" date="2009-06" db="EMBL/GenBank/DDBJ databases">
        <title>The draft genome of Clostridium carboxidivorans P7.</title>
        <authorList>
            <consortium name="US DOE Joint Genome Institute (JGI-PGF)"/>
            <person name="Lucas S."/>
            <person name="Copeland A."/>
            <person name="Lapidus A."/>
            <person name="Glavina del Rio T."/>
            <person name="Tice H."/>
            <person name="Bruce D."/>
            <person name="Goodwin L."/>
            <person name="Pitluck S."/>
            <person name="Larimer F."/>
            <person name="Land M.L."/>
            <person name="Hauser L."/>
            <person name="Hemme C.L."/>
        </authorList>
    </citation>
    <scope>NUCLEOTIDE SEQUENCE [LARGE SCALE GENOMIC DNA]</scope>
    <source>
        <strain evidence="4 5">P7</strain>
    </source>
</reference>
<dbReference type="InterPro" id="IPR015402">
    <property type="entry name" value="DUF1980"/>
</dbReference>
<feature type="transmembrane region" description="Helical" evidence="1">
    <location>
        <begin position="6"/>
        <end position="26"/>
    </location>
</feature>
<keyword evidence="1" id="KW-1133">Transmembrane helix</keyword>
<dbReference type="PATRIC" id="fig|536227.13.peg.2543"/>
<dbReference type="eggNOG" id="COG3689">
    <property type="taxonomic scope" value="Bacteria"/>
</dbReference>
<organism evidence="4 5">
    <name type="scientific">Clostridium carboxidivorans P7</name>
    <dbReference type="NCBI Taxonomy" id="536227"/>
    <lineage>
        <taxon>Bacteria</taxon>
        <taxon>Bacillati</taxon>
        <taxon>Bacillota</taxon>
        <taxon>Clostridia</taxon>
        <taxon>Eubacteriales</taxon>
        <taxon>Clostridiaceae</taxon>
        <taxon>Clostridium</taxon>
    </lineage>
</organism>
<keyword evidence="1" id="KW-0472">Membrane</keyword>
<dbReference type="Proteomes" id="UP000004198">
    <property type="component" value="Unassembled WGS sequence"/>
</dbReference>
<dbReference type="PANTHER" id="PTHR40047:SF1">
    <property type="entry name" value="UPF0703 PROTEIN YCGQ"/>
    <property type="match status" value="1"/>
</dbReference>
<accession>C6PXA4</accession>
<dbReference type="Pfam" id="PF21537">
    <property type="entry name" value="DUF1980_C"/>
    <property type="match status" value="1"/>
</dbReference>
<comment type="caution">
    <text evidence="4">The sequence shown here is derived from an EMBL/GenBank/DDBJ whole genome shotgun (WGS) entry which is preliminary data.</text>
</comment>
<feature type="domain" description="DUF1980" evidence="2">
    <location>
        <begin position="18"/>
        <end position="106"/>
    </location>
</feature>
<dbReference type="AlphaFoldDB" id="C6PXA4"/>
<dbReference type="RefSeq" id="WP_007062306.1">
    <property type="nucleotide sequence ID" value="NZ_ACVI01000064.1"/>
</dbReference>
<keyword evidence="1" id="KW-0812">Transmembrane</keyword>
<evidence type="ECO:0000259" key="3">
    <source>
        <dbReference type="Pfam" id="PF21537"/>
    </source>
</evidence>
<sequence length="255" mass="29040">MSSKKFNFNIGEFTWCTLLLAISFYFYKLISSKEIKMFISPNMNKYVMFASITLLILAIFQIPKILNTQNDRPKFGYLIFGIPIIIGILVNPNGLTQQIADTKGINVSQNTYQSSTKVQKEDSSKTKNTEIVMTENNFFTFLNEIDDNPNKFKNYSITLTGFIYKNDNIKANQFVIARMLMVCCAADAQIVGFLCDSSGQNLDKNTWVQVTGILDTTNYIDNNSKQVSLIPLIKIQNVKKVNPPTSKYIYMRNTD</sequence>
<feature type="transmembrane region" description="Helical" evidence="1">
    <location>
        <begin position="75"/>
        <end position="95"/>
    </location>
</feature>
<dbReference type="OrthoDB" id="9770408at2"/>
<dbReference type="KEGG" id="cck:Ccar_12140"/>
<evidence type="ECO:0008006" key="6">
    <source>
        <dbReference type="Google" id="ProtNLM"/>
    </source>
</evidence>
<dbReference type="InterPro" id="IPR048447">
    <property type="entry name" value="DUF1980_C"/>
</dbReference>
<keyword evidence="5" id="KW-1185">Reference proteome</keyword>
<dbReference type="Pfam" id="PF09323">
    <property type="entry name" value="DUF1980"/>
    <property type="match status" value="1"/>
</dbReference>